<dbReference type="InterPro" id="IPR044550">
    <property type="entry name" value="WzxE"/>
</dbReference>
<evidence type="ECO:0000256" key="6">
    <source>
        <dbReference type="SAM" id="Phobius"/>
    </source>
</evidence>
<dbReference type="Pfam" id="PF13440">
    <property type="entry name" value="Polysacc_synt_3"/>
    <property type="match status" value="1"/>
</dbReference>
<feature type="transmembrane region" description="Helical" evidence="6">
    <location>
        <begin position="369"/>
        <end position="386"/>
    </location>
</feature>
<evidence type="ECO:0000256" key="2">
    <source>
        <dbReference type="ARBA" id="ARBA00022475"/>
    </source>
</evidence>
<dbReference type="Proteomes" id="UP001138768">
    <property type="component" value="Unassembled WGS sequence"/>
</dbReference>
<evidence type="ECO:0000313" key="7">
    <source>
        <dbReference type="EMBL" id="MBK1620637.1"/>
    </source>
</evidence>
<feature type="transmembrane region" description="Helical" evidence="6">
    <location>
        <begin position="424"/>
        <end position="442"/>
    </location>
</feature>
<keyword evidence="2" id="KW-1003">Cell membrane</keyword>
<comment type="caution">
    <text evidence="7">The sequence shown here is derived from an EMBL/GenBank/DDBJ whole genome shotgun (WGS) entry which is preliminary data.</text>
</comment>
<dbReference type="GO" id="GO:0009246">
    <property type="term" value="P:enterobacterial common antigen biosynthetic process"/>
    <property type="evidence" value="ECO:0007669"/>
    <property type="project" value="InterPro"/>
</dbReference>
<dbReference type="GO" id="GO:0005886">
    <property type="term" value="C:plasma membrane"/>
    <property type="evidence" value="ECO:0007669"/>
    <property type="project" value="UniProtKB-SubCell"/>
</dbReference>
<feature type="transmembrane region" description="Helical" evidence="6">
    <location>
        <begin position="215"/>
        <end position="241"/>
    </location>
</feature>
<feature type="transmembrane region" description="Helical" evidence="6">
    <location>
        <begin position="21"/>
        <end position="38"/>
    </location>
</feature>
<dbReference type="EMBL" id="NRRY01000044">
    <property type="protein sequence ID" value="MBK1620637.1"/>
    <property type="molecule type" value="Genomic_DNA"/>
</dbReference>
<evidence type="ECO:0000256" key="1">
    <source>
        <dbReference type="ARBA" id="ARBA00004651"/>
    </source>
</evidence>
<dbReference type="PANTHER" id="PTHR30250:SF11">
    <property type="entry name" value="O-ANTIGEN TRANSPORTER-RELATED"/>
    <property type="match status" value="1"/>
</dbReference>
<evidence type="ECO:0000256" key="5">
    <source>
        <dbReference type="ARBA" id="ARBA00023136"/>
    </source>
</evidence>
<evidence type="ECO:0000256" key="3">
    <source>
        <dbReference type="ARBA" id="ARBA00022692"/>
    </source>
</evidence>
<feature type="transmembrane region" description="Helical" evidence="6">
    <location>
        <begin position="117"/>
        <end position="139"/>
    </location>
</feature>
<dbReference type="CDD" id="cd13125">
    <property type="entry name" value="MATE_like_10"/>
    <property type="match status" value="1"/>
</dbReference>
<sequence>MLKSSSIIGGAQGINLLLSMVRVKFAAVLIGPVGIGLLGNYSAIQGLIGTIAGLGIQSSAVRDVAQAVGRDDQEAIGRTVLSLRRVCWLTGLMGAVAMALLSPLLSQWTFGSDDYVLEIALLGLVILFGNLAGGQMALIQGMRRIGDLARLNIIGAAAGTLIAIWAYAWLGLGGIVPALLLMSAIQLLASGYFARRVAVPSVRMTWLASLRATGGMLRLGMVFMWTSLIAALVAFATRALITQQIDLSAVGIFSAAFALSGMFVGFVLSAMGADYYPRLTAASHDPAAMNRLVNEQTEIGLLLAVPGLLATLSLAGWIIRIFYTGEFLPAADLLQWFVLGCLGRVISWPLGFVMLALGKGVWYFVAETLWNFLHLSLIWIGLAVVGLKGVSIAFFILYIVVTISAYFIAQRLTGFAWSDATRKLLLLLLPVTLLAFLGARLLPLWPSTLIGLAVTLVASIICLRGLVTRIGQEHRIVRSACRIPGMRWACGLPAS</sequence>
<organism evidence="7 8">
    <name type="scientific">Lamprobacter modestohalophilus</name>
    <dbReference type="NCBI Taxonomy" id="1064514"/>
    <lineage>
        <taxon>Bacteria</taxon>
        <taxon>Pseudomonadati</taxon>
        <taxon>Pseudomonadota</taxon>
        <taxon>Gammaproteobacteria</taxon>
        <taxon>Chromatiales</taxon>
        <taxon>Chromatiaceae</taxon>
        <taxon>Lamprobacter</taxon>
    </lineage>
</organism>
<dbReference type="InterPro" id="IPR050833">
    <property type="entry name" value="Poly_Biosynth_Transport"/>
</dbReference>
<feature type="transmembrane region" description="Helical" evidence="6">
    <location>
        <begin position="247"/>
        <end position="268"/>
    </location>
</feature>
<feature type="transmembrane region" description="Helical" evidence="6">
    <location>
        <begin position="392"/>
        <end position="412"/>
    </location>
</feature>
<feature type="transmembrane region" description="Helical" evidence="6">
    <location>
        <begin position="86"/>
        <end position="105"/>
    </location>
</feature>
<dbReference type="PANTHER" id="PTHR30250">
    <property type="entry name" value="PST FAMILY PREDICTED COLANIC ACID TRANSPORTER"/>
    <property type="match status" value="1"/>
</dbReference>
<gene>
    <name evidence="7" type="ORF">CKO42_19830</name>
</gene>
<evidence type="ECO:0008006" key="9">
    <source>
        <dbReference type="Google" id="ProtNLM"/>
    </source>
</evidence>
<protein>
    <recommendedName>
        <fullName evidence="9">O-antigen translocase</fullName>
    </recommendedName>
</protein>
<comment type="subcellular location">
    <subcellularLocation>
        <location evidence="1">Cell membrane</location>
        <topology evidence="1">Multi-pass membrane protein</topology>
    </subcellularLocation>
</comment>
<evidence type="ECO:0000313" key="8">
    <source>
        <dbReference type="Proteomes" id="UP001138768"/>
    </source>
</evidence>
<evidence type="ECO:0000256" key="4">
    <source>
        <dbReference type="ARBA" id="ARBA00022989"/>
    </source>
</evidence>
<accession>A0A9X0WBI3</accession>
<keyword evidence="4 6" id="KW-1133">Transmembrane helix</keyword>
<keyword evidence="5 6" id="KW-0472">Membrane</keyword>
<name>A0A9X0WBI3_9GAMM</name>
<reference evidence="7 8" key="1">
    <citation type="journal article" date="2020" name="Microorganisms">
        <title>Osmotic Adaptation and Compatible Solute Biosynthesis of Phototrophic Bacteria as Revealed from Genome Analyses.</title>
        <authorList>
            <person name="Imhoff J.F."/>
            <person name="Rahn T."/>
            <person name="Kunzel S."/>
            <person name="Keller A."/>
            <person name="Neulinger S.C."/>
        </authorList>
    </citation>
    <scope>NUCLEOTIDE SEQUENCE [LARGE SCALE GENOMIC DNA]</scope>
    <source>
        <strain evidence="7 8">DSM 25653</strain>
    </source>
</reference>
<keyword evidence="3 6" id="KW-0812">Transmembrane</keyword>
<feature type="transmembrane region" description="Helical" evidence="6">
    <location>
        <begin position="151"/>
        <end position="169"/>
    </location>
</feature>
<keyword evidence="8" id="KW-1185">Reference proteome</keyword>
<feature type="transmembrane region" description="Helical" evidence="6">
    <location>
        <begin position="335"/>
        <end position="357"/>
    </location>
</feature>
<feature type="transmembrane region" description="Helical" evidence="6">
    <location>
        <begin position="448"/>
        <end position="467"/>
    </location>
</feature>
<proteinExistence type="predicted"/>
<feature type="transmembrane region" description="Helical" evidence="6">
    <location>
        <begin position="175"/>
        <end position="194"/>
    </location>
</feature>
<feature type="transmembrane region" description="Helical" evidence="6">
    <location>
        <begin position="299"/>
        <end position="323"/>
    </location>
</feature>
<dbReference type="AlphaFoldDB" id="A0A9X0WBI3"/>